<name>H5USC4_9MICO</name>
<dbReference type="GO" id="GO:0016462">
    <property type="term" value="F:pyrophosphatase activity"/>
    <property type="evidence" value="ECO:0007669"/>
    <property type="project" value="TreeGrafter"/>
</dbReference>
<sequence length="318" mass="34001">MTRVGVVDCGTNSLRLLVADVEDGVLHEVSRHNEIVRLGEGVDASGRLAPAAMERAYAVLRHYAETCAEVGVERTRLAATSASRDAANADEFFAGVRVAFPGLQPEVVSGAEEADLSFVGATSALLARGEELGSTLVVDLGGGSTEFIRGHADPLRAEAAISVPLGSVRLTERLLRDTDERGAPTTGAIGAAAREIARHLDEVETVVPLRDVDTLVGVAGTVTALTALALRLDSYDRSRIHGAHVELQDMLDACERMYRSTREERASMPFLHPKRADVIAAGALVWSEIVRRTLFVSPRLSLRTSESDILDGMALRLA</sequence>
<dbReference type="STRING" id="1089455.MOPEL_078_00210"/>
<accession>H5USC4</accession>
<dbReference type="Gene3D" id="3.30.420.150">
    <property type="entry name" value="Exopolyphosphatase. Domain 2"/>
    <property type="match status" value="1"/>
</dbReference>
<proteinExistence type="predicted"/>
<keyword evidence="3" id="KW-1185">Reference proteome</keyword>
<evidence type="ECO:0000313" key="2">
    <source>
        <dbReference type="EMBL" id="GAB48632.1"/>
    </source>
</evidence>
<dbReference type="Proteomes" id="UP000004367">
    <property type="component" value="Unassembled WGS sequence"/>
</dbReference>
<reference evidence="2 3" key="1">
    <citation type="submission" date="2012-02" db="EMBL/GenBank/DDBJ databases">
        <title>Whole genome shotgun sequence of Mobilicoccus pelagius NBRC 104925.</title>
        <authorList>
            <person name="Yoshida Y."/>
            <person name="Hosoyama A."/>
            <person name="Tsuchikane K."/>
            <person name="Katsumata H."/>
            <person name="Yamazaki S."/>
            <person name="Fujita N."/>
        </authorList>
    </citation>
    <scope>NUCLEOTIDE SEQUENCE [LARGE SCALE GENOMIC DNA]</scope>
    <source>
        <strain evidence="2 3">NBRC 104925</strain>
    </source>
</reference>
<dbReference type="EMBL" id="BAFE01000056">
    <property type="protein sequence ID" value="GAB48632.1"/>
    <property type="molecule type" value="Genomic_DNA"/>
</dbReference>
<dbReference type="InterPro" id="IPR003695">
    <property type="entry name" value="Ppx_GppA_N"/>
</dbReference>
<dbReference type="InterPro" id="IPR050273">
    <property type="entry name" value="GppA/Ppx_hydrolase"/>
</dbReference>
<dbReference type="Gene3D" id="3.30.420.40">
    <property type="match status" value="1"/>
</dbReference>
<dbReference type="Pfam" id="PF02541">
    <property type="entry name" value="Ppx-GppA"/>
    <property type="match status" value="1"/>
</dbReference>
<feature type="domain" description="Ppx/GppA phosphatase N-terminal" evidence="1">
    <location>
        <begin position="17"/>
        <end position="313"/>
    </location>
</feature>
<dbReference type="PANTHER" id="PTHR30005:SF13">
    <property type="entry name" value="EXOPOLYPHOSPHATASE 2"/>
    <property type="match status" value="1"/>
</dbReference>
<dbReference type="SUPFAM" id="SSF53067">
    <property type="entry name" value="Actin-like ATPase domain"/>
    <property type="match status" value="2"/>
</dbReference>
<dbReference type="eggNOG" id="COG0248">
    <property type="taxonomic scope" value="Bacteria"/>
</dbReference>
<gene>
    <name evidence="2" type="ORF">MOPEL_078_00210</name>
</gene>
<dbReference type="OrthoDB" id="9793035at2"/>
<comment type="caution">
    <text evidence="2">The sequence shown here is derived from an EMBL/GenBank/DDBJ whole genome shotgun (WGS) entry which is preliminary data.</text>
</comment>
<dbReference type="AlphaFoldDB" id="H5USC4"/>
<dbReference type="PANTHER" id="PTHR30005">
    <property type="entry name" value="EXOPOLYPHOSPHATASE"/>
    <property type="match status" value="1"/>
</dbReference>
<protein>
    <submittedName>
        <fullName evidence="2">Putative phosphatase</fullName>
    </submittedName>
</protein>
<dbReference type="InterPro" id="IPR043129">
    <property type="entry name" value="ATPase_NBD"/>
</dbReference>
<dbReference type="RefSeq" id="WP_009482530.1">
    <property type="nucleotide sequence ID" value="NZ_BAFE01000056.1"/>
</dbReference>
<evidence type="ECO:0000313" key="3">
    <source>
        <dbReference type="Proteomes" id="UP000004367"/>
    </source>
</evidence>
<organism evidence="2 3">
    <name type="scientific">Mobilicoccus pelagius NBRC 104925</name>
    <dbReference type="NCBI Taxonomy" id="1089455"/>
    <lineage>
        <taxon>Bacteria</taxon>
        <taxon>Bacillati</taxon>
        <taxon>Actinomycetota</taxon>
        <taxon>Actinomycetes</taxon>
        <taxon>Micrococcales</taxon>
        <taxon>Dermatophilaceae</taxon>
        <taxon>Mobilicoccus</taxon>
    </lineage>
</organism>
<evidence type="ECO:0000259" key="1">
    <source>
        <dbReference type="Pfam" id="PF02541"/>
    </source>
</evidence>